<dbReference type="InterPro" id="IPR024134">
    <property type="entry name" value="SOD_Cu/Zn_/chaperone"/>
</dbReference>
<accession>A0A1J1IZQ6</accession>
<sequence length="235" mass="25878">MPSDIPTKVEIAMKIDGSQQLEAIKSRLNEIGIKNEKIQIVTEKNNKECRVVVETNSKPWIEIQETLQTFGEKRVALVGFSDQSAVAILDKGDDLNIKGVIRFCSISANKPGIVIDGVVDGIESPDDHFLSIYEYGDFSDGCHGLGNIYKDANYKLTSNDSGSSTIRSVDHNLNIHELIGRSVAISKANENIKFKGGIISRAAGIFQNWKKFCACDGTTLWDERDRQTAISGRNA</sequence>
<evidence type="ECO:0000256" key="4">
    <source>
        <dbReference type="ARBA" id="ARBA00049204"/>
    </source>
</evidence>
<evidence type="ECO:0000256" key="2">
    <source>
        <dbReference type="ARBA" id="ARBA00022833"/>
    </source>
</evidence>
<keyword evidence="3" id="KW-0049">Antioxidant</keyword>
<dbReference type="Gene3D" id="2.60.40.200">
    <property type="entry name" value="Superoxide dismutase, copper/zinc binding domain"/>
    <property type="match status" value="1"/>
</dbReference>
<dbReference type="EMBL" id="CVRI01000064">
    <property type="protein sequence ID" value="CRL05568.1"/>
    <property type="molecule type" value="Genomic_DNA"/>
</dbReference>
<protein>
    <recommendedName>
        <fullName evidence="1">superoxide dismutase</fullName>
        <ecNumber evidence="1">1.15.1.1</ecNumber>
    </recommendedName>
</protein>
<evidence type="ECO:0000313" key="5">
    <source>
        <dbReference type="EMBL" id="CRL05568.1"/>
    </source>
</evidence>
<dbReference type="AlphaFoldDB" id="A0A1J1IZQ6"/>
<dbReference type="SUPFAM" id="SSF49329">
    <property type="entry name" value="Cu,Zn superoxide dismutase-like"/>
    <property type="match status" value="1"/>
</dbReference>
<evidence type="ECO:0000256" key="1">
    <source>
        <dbReference type="ARBA" id="ARBA00012682"/>
    </source>
</evidence>
<organism evidence="5 6">
    <name type="scientific">Clunio marinus</name>
    <dbReference type="NCBI Taxonomy" id="568069"/>
    <lineage>
        <taxon>Eukaryota</taxon>
        <taxon>Metazoa</taxon>
        <taxon>Ecdysozoa</taxon>
        <taxon>Arthropoda</taxon>
        <taxon>Hexapoda</taxon>
        <taxon>Insecta</taxon>
        <taxon>Pterygota</taxon>
        <taxon>Neoptera</taxon>
        <taxon>Endopterygota</taxon>
        <taxon>Diptera</taxon>
        <taxon>Nematocera</taxon>
        <taxon>Chironomoidea</taxon>
        <taxon>Chironomidae</taxon>
        <taxon>Clunio</taxon>
    </lineage>
</organism>
<dbReference type="STRING" id="568069.A0A1J1IZQ6"/>
<gene>
    <name evidence="5" type="ORF">CLUMA_CG018068</name>
</gene>
<dbReference type="GO" id="GO:0004784">
    <property type="term" value="F:superoxide dismutase activity"/>
    <property type="evidence" value="ECO:0007669"/>
    <property type="project" value="UniProtKB-EC"/>
</dbReference>
<dbReference type="InterPro" id="IPR036423">
    <property type="entry name" value="SOD-like_Cu/Zn_dom_sf"/>
</dbReference>
<comment type="catalytic activity">
    <reaction evidence="4">
        <text>2 superoxide + 2 H(+) = H2O2 + O2</text>
        <dbReference type="Rhea" id="RHEA:20696"/>
        <dbReference type="ChEBI" id="CHEBI:15378"/>
        <dbReference type="ChEBI" id="CHEBI:15379"/>
        <dbReference type="ChEBI" id="CHEBI:16240"/>
        <dbReference type="ChEBI" id="CHEBI:18421"/>
        <dbReference type="EC" id="1.15.1.1"/>
    </reaction>
</comment>
<dbReference type="GO" id="GO:0005507">
    <property type="term" value="F:copper ion binding"/>
    <property type="evidence" value="ECO:0007669"/>
    <property type="project" value="InterPro"/>
</dbReference>
<evidence type="ECO:0000313" key="6">
    <source>
        <dbReference type="Proteomes" id="UP000183832"/>
    </source>
</evidence>
<dbReference type="Proteomes" id="UP000183832">
    <property type="component" value="Unassembled WGS sequence"/>
</dbReference>
<dbReference type="EC" id="1.15.1.1" evidence="1"/>
<dbReference type="PANTHER" id="PTHR10003">
    <property type="entry name" value="SUPEROXIDE DISMUTASE CU-ZN -RELATED"/>
    <property type="match status" value="1"/>
</dbReference>
<keyword evidence="6" id="KW-1185">Reference proteome</keyword>
<proteinExistence type="predicted"/>
<evidence type="ECO:0000256" key="3">
    <source>
        <dbReference type="ARBA" id="ARBA00022862"/>
    </source>
</evidence>
<reference evidence="5 6" key="1">
    <citation type="submission" date="2015-04" db="EMBL/GenBank/DDBJ databases">
        <authorList>
            <person name="Syromyatnikov M.Y."/>
            <person name="Popov V.N."/>
        </authorList>
    </citation>
    <scope>NUCLEOTIDE SEQUENCE [LARGE SCALE GENOMIC DNA]</scope>
</reference>
<name>A0A1J1IZQ6_9DIPT</name>
<keyword evidence="2" id="KW-0862">Zinc</keyword>
<dbReference type="OrthoDB" id="666972at2759"/>